<dbReference type="GO" id="GO:0016787">
    <property type="term" value="F:hydrolase activity"/>
    <property type="evidence" value="ECO:0007669"/>
    <property type="project" value="UniProtKB-KW"/>
</dbReference>
<evidence type="ECO:0000313" key="10">
    <source>
        <dbReference type="EMBL" id="MCL9813564.1"/>
    </source>
</evidence>
<evidence type="ECO:0000256" key="5">
    <source>
        <dbReference type="ARBA" id="ARBA00022801"/>
    </source>
</evidence>
<dbReference type="InterPro" id="IPR022907">
    <property type="entry name" value="VapC_family"/>
</dbReference>
<evidence type="ECO:0000256" key="7">
    <source>
        <dbReference type="ARBA" id="ARBA00038093"/>
    </source>
</evidence>
<dbReference type="HAMAP" id="MF_00265">
    <property type="entry name" value="VapC_Nob1"/>
    <property type="match status" value="1"/>
</dbReference>
<dbReference type="EC" id="3.1.-.-" evidence="8"/>
<keyword evidence="8" id="KW-0800">Toxin</keyword>
<keyword evidence="2 8" id="KW-1277">Toxin-antitoxin system</keyword>
<dbReference type="SUPFAM" id="SSF88723">
    <property type="entry name" value="PIN domain-like"/>
    <property type="match status" value="1"/>
</dbReference>
<dbReference type="GO" id="GO:0004540">
    <property type="term" value="F:RNA nuclease activity"/>
    <property type="evidence" value="ECO:0007669"/>
    <property type="project" value="InterPro"/>
</dbReference>
<keyword evidence="5 8" id="KW-0378">Hydrolase</keyword>
<dbReference type="GO" id="GO:0090729">
    <property type="term" value="F:toxin activity"/>
    <property type="evidence" value="ECO:0007669"/>
    <property type="project" value="UniProtKB-KW"/>
</dbReference>
<accession>A0AAE3FQS4</accession>
<dbReference type="PANTHER" id="PTHR33653:SF1">
    <property type="entry name" value="RIBONUCLEASE VAPC2"/>
    <property type="match status" value="1"/>
</dbReference>
<dbReference type="Gene3D" id="3.40.50.1010">
    <property type="entry name" value="5'-nuclease"/>
    <property type="match status" value="1"/>
</dbReference>
<name>A0AAE3FQS4_9EURY</name>
<feature type="domain" description="PIN" evidence="9">
    <location>
        <begin position="2"/>
        <end position="121"/>
    </location>
</feature>
<evidence type="ECO:0000256" key="3">
    <source>
        <dbReference type="ARBA" id="ARBA00022722"/>
    </source>
</evidence>
<evidence type="ECO:0000313" key="11">
    <source>
        <dbReference type="Proteomes" id="UP001202674"/>
    </source>
</evidence>
<evidence type="ECO:0000256" key="6">
    <source>
        <dbReference type="ARBA" id="ARBA00022842"/>
    </source>
</evidence>
<comment type="similarity">
    <text evidence="7 8">Belongs to the PINc/VapC protein family.</text>
</comment>
<keyword evidence="11" id="KW-1185">Reference proteome</keyword>
<evidence type="ECO:0000259" key="9">
    <source>
        <dbReference type="Pfam" id="PF01850"/>
    </source>
</evidence>
<comment type="cofactor">
    <cofactor evidence="1 8">
        <name>Mg(2+)</name>
        <dbReference type="ChEBI" id="CHEBI:18420"/>
    </cofactor>
</comment>
<dbReference type="InterPro" id="IPR002716">
    <property type="entry name" value="PIN_dom"/>
</dbReference>
<proteinExistence type="inferred from homology"/>
<dbReference type="InterPro" id="IPR029060">
    <property type="entry name" value="PIN-like_dom_sf"/>
</dbReference>
<keyword evidence="6 8" id="KW-0460">Magnesium</keyword>
<feature type="binding site" evidence="8">
    <location>
        <position position="95"/>
    </location>
    <ligand>
        <name>Mg(2+)</name>
        <dbReference type="ChEBI" id="CHEBI:18420"/>
    </ligand>
</feature>
<dbReference type="AlphaFoldDB" id="A0AAE3FQS4"/>
<feature type="binding site" evidence="8">
    <location>
        <position position="5"/>
    </location>
    <ligand>
        <name>Mg(2+)</name>
        <dbReference type="ChEBI" id="CHEBI:18420"/>
    </ligand>
</feature>
<dbReference type="Proteomes" id="UP001202674">
    <property type="component" value="Unassembled WGS sequence"/>
</dbReference>
<evidence type="ECO:0000256" key="4">
    <source>
        <dbReference type="ARBA" id="ARBA00022723"/>
    </source>
</evidence>
<evidence type="ECO:0000256" key="2">
    <source>
        <dbReference type="ARBA" id="ARBA00022649"/>
    </source>
</evidence>
<evidence type="ECO:0000256" key="1">
    <source>
        <dbReference type="ARBA" id="ARBA00001946"/>
    </source>
</evidence>
<sequence length="127" mass="13545">MIALDTTFLVDYLDGNSAVQEFLEPRRDKPFYAPSLALFEAYRGAATSAGRDGVDRVATSLDWIEPLAVTDGAAREAAAIEAELLAAGTPINLGDVLIAGVCRHNGARLVTCDGDFEHVEGLQTVCY</sequence>
<evidence type="ECO:0000256" key="8">
    <source>
        <dbReference type="HAMAP-Rule" id="MF_00265"/>
    </source>
</evidence>
<dbReference type="EMBL" id="JAKRVY010000003">
    <property type="protein sequence ID" value="MCL9813564.1"/>
    <property type="molecule type" value="Genomic_DNA"/>
</dbReference>
<gene>
    <name evidence="8" type="primary">vapC</name>
    <name evidence="10" type="ORF">AArcSt11_07840</name>
</gene>
<organism evidence="10 11">
    <name type="scientific">Natranaeroarchaeum aerophilus</name>
    <dbReference type="NCBI Taxonomy" id="2917711"/>
    <lineage>
        <taxon>Archaea</taxon>
        <taxon>Methanobacteriati</taxon>
        <taxon>Methanobacteriota</taxon>
        <taxon>Stenosarchaea group</taxon>
        <taxon>Halobacteria</taxon>
        <taxon>Halobacteriales</taxon>
        <taxon>Natronoarchaeaceae</taxon>
        <taxon>Natranaeroarchaeum</taxon>
    </lineage>
</organism>
<dbReference type="Pfam" id="PF01850">
    <property type="entry name" value="PIN"/>
    <property type="match status" value="1"/>
</dbReference>
<protein>
    <recommendedName>
        <fullName evidence="8">Ribonuclease VapC</fullName>
        <shortName evidence="8">RNase VapC</shortName>
        <ecNumber evidence="8">3.1.-.-</ecNumber>
    </recommendedName>
    <alternativeName>
        <fullName evidence="8">Putative toxin VapC</fullName>
    </alternativeName>
</protein>
<dbReference type="RefSeq" id="WP_250596079.1">
    <property type="nucleotide sequence ID" value="NZ_JAKRVY010000003.1"/>
</dbReference>
<dbReference type="InterPro" id="IPR050556">
    <property type="entry name" value="Type_II_TA_system_RNase"/>
</dbReference>
<keyword evidence="3 8" id="KW-0540">Nuclease</keyword>
<dbReference type="PANTHER" id="PTHR33653">
    <property type="entry name" value="RIBONUCLEASE VAPC2"/>
    <property type="match status" value="1"/>
</dbReference>
<comment type="caution">
    <text evidence="10">The sequence shown here is derived from an EMBL/GenBank/DDBJ whole genome shotgun (WGS) entry which is preliminary data.</text>
</comment>
<dbReference type="GO" id="GO:0000287">
    <property type="term" value="F:magnesium ion binding"/>
    <property type="evidence" value="ECO:0007669"/>
    <property type="project" value="UniProtKB-UniRule"/>
</dbReference>
<keyword evidence="4 8" id="KW-0479">Metal-binding</keyword>
<reference evidence="10 11" key="1">
    <citation type="journal article" date="2022" name="Syst. Appl. Microbiol.">
        <title>Natronocalculus amylovorans gen. nov., sp. nov., and Natranaeroarchaeum aerophilus sp. nov., dominant culturable amylolytic natronoarchaea from hypersaline soda lakes in southwestern Siberia.</title>
        <authorList>
            <person name="Sorokin D.Y."/>
            <person name="Elcheninov A.G."/>
            <person name="Khizhniak T.V."/>
            <person name="Koenen M."/>
            <person name="Bale N.J."/>
            <person name="Damste J.S.S."/>
            <person name="Kublanov I.V."/>
        </authorList>
    </citation>
    <scope>NUCLEOTIDE SEQUENCE [LARGE SCALE GENOMIC DNA]</scope>
    <source>
        <strain evidence="10 11">AArc-St1-1</strain>
    </source>
</reference>
<comment type="function">
    <text evidence="8">Toxic component of a toxin-antitoxin (TA) system. An RNase.</text>
</comment>